<accession>X0XM19</accession>
<organism evidence="1">
    <name type="scientific">marine sediment metagenome</name>
    <dbReference type="NCBI Taxonomy" id="412755"/>
    <lineage>
        <taxon>unclassified sequences</taxon>
        <taxon>metagenomes</taxon>
        <taxon>ecological metagenomes</taxon>
    </lineage>
</organism>
<feature type="non-terminal residue" evidence="1">
    <location>
        <position position="53"/>
    </location>
</feature>
<reference evidence="1" key="1">
    <citation type="journal article" date="2014" name="Front. Microbiol.">
        <title>High frequency of phylogenetically diverse reductive dehalogenase-homologous genes in deep subseafloor sedimentary metagenomes.</title>
        <authorList>
            <person name="Kawai M."/>
            <person name="Futagami T."/>
            <person name="Toyoda A."/>
            <person name="Takaki Y."/>
            <person name="Nishi S."/>
            <person name="Hori S."/>
            <person name="Arai W."/>
            <person name="Tsubouchi T."/>
            <person name="Morono Y."/>
            <person name="Uchiyama I."/>
            <person name="Ito T."/>
            <person name="Fujiyama A."/>
            <person name="Inagaki F."/>
            <person name="Takami H."/>
        </authorList>
    </citation>
    <scope>NUCLEOTIDE SEQUENCE</scope>
    <source>
        <strain evidence="1">Expedition CK06-06</strain>
    </source>
</reference>
<comment type="caution">
    <text evidence="1">The sequence shown here is derived from an EMBL/GenBank/DDBJ whole genome shotgun (WGS) entry which is preliminary data.</text>
</comment>
<dbReference type="EMBL" id="BARS01059319">
    <property type="protein sequence ID" value="GAG44215.1"/>
    <property type="molecule type" value="Genomic_DNA"/>
</dbReference>
<evidence type="ECO:0000313" key="1">
    <source>
        <dbReference type="EMBL" id="GAG44215.1"/>
    </source>
</evidence>
<protein>
    <submittedName>
        <fullName evidence="1">Uncharacterized protein</fullName>
    </submittedName>
</protein>
<gene>
    <name evidence="1" type="ORF">S01H1_85995</name>
</gene>
<feature type="non-terminal residue" evidence="1">
    <location>
        <position position="1"/>
    </location>
</feature>
<dbReference type="AlphaFoldDB" id="X0XM19"/>
<proteinExistence type="predicted"/>
<name>X0XM19_9ZZZZ</name>
<sequence>SIEVASSLVRLEGFRITSVMEELRPKVMMDWIVTCRAKKGVSLLPTAGTGRQL</sequence>